<reference evidence="10" key="1">
    <citation type="submission" date="2016-10" db="EMBL/GenBank/DDBJ databases">
        <authorList>
            <person name="Varghese N."/>
            <person name="Submissions S."/>
        </authorList>
    </citation>
    <scope>NUCLEOTIDE SEQUENCE [LARGE SCALE GENOMIC DNA]</scope>
    <source>
        <strain evidence="10">Nm76</strain>
    </source>
</reference>
<dbReference type="Pfam" id="PF01509">
    <property type="entry name" value="TruB_N"/>
    <property type="match status" value="1"/>
</dbReference>
<dbReference type="GO" id="GO:0003723">
    <property type="term" value="F:RNA binding"/>
    <property type="evidence" value="ECO:0007669"/>
    <property type="project" value="InterPro"/>
</dbReference>
<keyword evidence="4 5" id="KW-0413">Isomerase</keyword>
<organism evidence="9 10">
    <name type="scientific">Nitrosomonas oligotropha</name>
    <dbReference type="NCBI Taxonomy" id="42354"/>
    <lineage>
        <taxon>Bacteria</taxon>
        <taxon>Pseudomonadati</taxon>
        <taxon>Pseudomonadota</taxon>
        <taxon>Betaproteobacteria</taxon>
        <taxon>Nitrosomonadales</taxon>
        <taxon>Nitrosomonadaceae</taxon>
        <taxon>Nitrosomonas</taxon>
    </lineage>
</organism>
<sequence length="312" mass="34026">MTKPAKRNISGVLLLDKPLNISSNKAIQIAKHLFSAAKCGHTGTLDPLATGLLPVCFGEATKFSSVLLGANKTYETTLKLGFMSTTGDAEGEISQVAATVQNPAFSACEQTIQDFIGPIMQTPPMYSALKHQGKPLYAYARGGEIIERQAREIIIHGIQIQSLLHNELQLNIQCGTGTYIRTLAEDIGKALGCGGAYLLSLRRTAIDRFQVTQAHTLLALEEMNAAERDACLLPVDCLLQAYPAVTLNDQSALLLQQGRTIEYQPDSNAMPAGEVIRLYNRQHFMGLGEITAKQEIMAKRLLSNSYWSEMTV</sequence>
<dbReference type="PANTHER" id="PTHR13767:SF2">
    <property type="entry name" value="PSEUDOURIDYLATE SYNTHASE TRUB1"/>
    <property type="match status" value="1"/>
</dbReference>
<dbReference type="Pfam" id="PF16198">
    <property type="entry name" value="TruB_C_2"/>
    <property type="match status" value="1"/>
</dbReference>
<evidence type="ECO:0000256" key="5">
    <source>
        <dbReference type="HAMAP-Rule" id="MF_01080"/>
    </source>
</evidence>
<dbReference type="PANTHER" id="PTHR13767">
    <property type="entry name" value="TRNA-PSEUDOURIDINE SYNTHASE"/>
    <property type="match status" value="1"/>
</dbReference>
<keyword evidence="3 5" id="KW-0819">tRNA processing</keyword>
<feature type="domain" description="tRNA pseudouridylate synthase B C-terminal" evidence="8">
    <location>
        <begin position="181"/>
        <end position="239"/>
    </location>
</feature>
<dbReference type="CDD" id="cd21152">
    <property type="entry name" value="PUA_TruB_bacterial"/>
    <property type="match status" value="1"/>
</dbReference>
<evidence type="ECO:0000256" key="2">
    <source>
        <dbReference type="ARBA" id="ARBA00005642"/>
    </source>
</evidence>
<dbReference type="EMBL" id="FODO01000026">
    <property type="protein sequence ID" value="SEO92526.1"/>
    <property type="molecule type" value="Genomic_DNA"/>
</dbReference>
<dbReference type="InterPro" id="IPR032819">
    <property type="entry name" value="TruB_C"/>
</dbReference>
<evidence type="ECO:0000256" key="3">
    <source>
        <dbReference type="ARBA" id="ARBA00022694"/>
    </source>
</evidence>
<evidence type="ECO:0000313" key="10">
    <source>
        <dbReference type="Proteomes" id="UP000198814"/>
    </source>
</evidence>
<dbReference type="InterPro" id="IPR014780">
    <property type="entry name" value="tRNA_psdUridine_synth_TruB"/>
</dbReference>
<dbReference type="CDD" id="cd02573">
    <property type="entry name" value="PseudoU_synth_EcTruB"/>
    <property type="match status" value="1"/>
</dbReference>
<evidence type="ECO:0000259" key="8">
    <source>
        <dbReference type="Pfam" id="PF16198"/>
    </source>
</evidence>
<comment type="similarity">
    <text evidence="2 5">Belongs to the pseudouridine synthase TruB family. Type 1 subfamily.</text>
</comment>
<comment type="catalytic activity">
    <reaction evidence="1 5">
        <text>uridine(55) in tRNA = pseudouridine(55) in tRNA</text>
        <dbReference type="Rhea" id="RHEA:42532"/>
        <dbReference type="Rhea" id="RHEA-COMP:10101"/>
        <dbReference type="Rhea" id="RHEA-COMP:10102"/>
        <dbReference type="ChEBI" id="CHEBI:65314"/>
        <dbReference type="ChEBI" id="CHEBI:65315"/>
        <dbReference type="EC" id="5.4.99.25"/>
    </reaction>
</comment>
<feature type="domain" description="tRNA pseudouridine synthase II TruB subfamily 1 C-terminal" evidence="7">
    <location>
        <begin position="243"/>
        <end position="302"/>
    </location>
</feature>
<evidence type="ECO:0000259" key="6">
    <source>
        <dbReference type="Pfam" id="PF01509"/>
    </source>
</evidence>
<dbReference type="InterPro" id="IPR002501">
    <property type="entry name" value="PsdUridine_synth_N"/>
</dbReference>
<dbReference type="OrthoDB" id="9802309at2"/>
<protein>
    <recommendedName>
        <fullName evidence="5">tRNA pseudouridine synthase B</fullName>
        <ecNumber evidence="5">5.4.99.25</ecNumber>
    </recommendedName>
    <alternativeName>
        <fullName evidence="5">tRNA pseudouridine(55) synthase</fullName>
        <shortName evidence="5">Psi55 synthase</shortName>
    </alternativeName>
    <alternativeName>
        <fullName evidence="5">tRNA pseudouridylate synthase</fullName>
    </alternativeName>
    <alternativeName>
        <fullName evidence="5">tRNA-uridine isomerase</fullName>
    </alternativeName>
</protein>
<dbReference type="HAMAP" id="MF_01080">
    <property type="entry name" value="TruB_bact"/>
    <property type="match status" value="1"/>
</dbReference>
<dbReference type="Gene3D" id="3.30.2350.10">
    <property type="entry name" value="Pseudouridine synthase"/>
    <property type="match status" value="1"/>
</dbReference>
<comment type="function">
    <text evidence="5">Responsible for synthesis of pseudouridine from uracil-55 in the psi GC loop of transfer RNAs.</text>
</comment>
<dbReference type="STRING" id="42354.SAMN05216333_12622"/>
<dbReference type="NCBIfam" id="TIGR00431">
    <property type="entry name" value="TruB"/>
    <property type="match status" value="1"/>
</dbReference>
<dbReference type="InterPro" id="IPR015947">
    <property type="entry name" value="PUA-like_sf"/>
</dbReference>
<proteinExistence type="inferred from homology"/>
<accession>A0A1H8TNW3</accession>
<feature type="active site" description="Nucleophile" evidence="5">
    <location>
        <position position="46"/>
    </location>
</feature>
<name>A0A1H8TNW3_9PROT</name>
<dbReference type="GO" id="GO:1990481">
    <property type="term" value="P:mRNA pseudouridine synthesis"/>
    <property type="evidence" value="ECO:0007669"/>
    <property type="project" value="TreeGrafter"/>
</dbReference>
<evidence type="ECO:0000313" key="9">
    <source>
        <dbReference type="EMBL" id="SEO92526.1"/>
    </source>
</evidence>
<feature type="domain" description="Pseudouridine synthase II N-terminal" evidence="6">
    <location>
        <begin position="31"/>
        <end position="180"/>
    </location>
</feature>
<evidence type="ECO:0000256" key="4">
    <source>
        <dbReference type="ARBA" id="ARBA00023235"/>
    </source>
</evidence>
<dbReference type="InterPro" id="IPR036974">
    <property type="entry name" value="PUA_sf"/>
</dbReference>
<dbReference type="GO" id="GO:0031119">
    <property type="term" value="P:tRNA pseudouridine synthesis"/>
    <property type="evidence" value="ECO:0007669"/>
    <property type="project" value="UniProtKB-UniRule"/>
</dbReference>
<dbReference type="GO" id="GO:0160148">
    <property type="term" value="F:tRNA pseudouridine(55) synthase activity"/>
    <property type="evidence" value="ECO:0007669"/>
    <property type="project" value="UniProtKB-EC"/>
</dbReference>
<dbReference type="SUPFAM" id="SSF88697">
    <property type="entry name" value="PUA domain-like"/>
    <property type="match status" value="1"/>
</dbReference>
<evidence type="ECO:0000256" key="1">
    <source>
        <dbReference type="ARBA" id="ARBA00000385"/>
    </source>
</evidence>
<dbReference type="RefSeq" id="WP_090321621.1">
    <property type="nucleotide sequence ID" value="NZ_FNOE01000029.1"/>
</dbReference>
<dbReference type="Pfam" id="PF09157">
    <property type="entry name" value="TruB-C_2"/>
    <property type="match status" value="1"/>
</dbReference>
<dbReference type="EC" id="5.4.99.25" evidence="5"/>
<dbReference type="Gene3D" id="2.30.130.10">
    <property type="entry name" value="PUA domain"/>
    <property type="match status" value="1"/>
</dbReference>
<evidence type="ECO:0000259" key="7">
    <source>
        <dbReference type="Pfam" id="PF09157"/>
    </source>
</evidence>
<dbReference type="InterPro" id="IPR015240">
    <property type="entry name" value="tRNA_sdUridine_synth_fam1_C"/>
</dbReference>
<dbReference type="SUPFAM" id="SSF55120">
    <property type="entry name" value="Pseudouridine synthase"/>
    <property type="match status" value="1"/>
</dbReference>
<gene>
    <name evidence="5" type="primary">truB</name>
    <name evidence="9" type="ORF">SAMN05216333_12622</name>
</gene>
<dbReference type="InterPro" id="IPR020103">
    <property type="entry name" value="PsdUridine_synth_cat_dom_sf"/>
</dbReference>
<dbReference type="Proteomes" id="UP000198814">
    <property type="component" value="Unassembled WGS sequence"/>
</dbReference>
<dbReference type="AlphaFoldDB" id="A0A1H8TNW3"/>
<keyword evidence="10" id="KW-1185">Reference proteome</keyword>